<gene>
    <name evidence="1" type="ORF">JI741_32330</name>
</gene>
<reference evidence="1 2" key="1">
    <citation type="submission" date="2021-01" db="EMBL/GenBank/DDBJ databases">
        <title>Chryseolinea sp. Jin1 Genome sequencing and assembly.</title>
        <authorList>
            <person name="Kim I."/>
        </authorList>
    </citation>
    <scope>NUCLEOTIDE SEQUENCE [LARGE SCALE GENOMIC DNA]</scope>
    <source>
        <strain evidence="1 2">Jin1</strain>
    </source>
</reference>
<accession>A0ABS1L2M5</accession>
<keyword evidence="2" id="KW-1185">Reference proteome</keyword>
<protein>
    <submittedName>
        <fullName evidence="1">Uncharacterized protein</fullName>
    </submittedName>
</protein>
<dbReference type="EMBL" id="JAERRB010000024">
    <property type="protein sequence ID" value="MBL0745964.1"/>
    <property type="molecule type" value="Genomic_DNA"/>
</dbReference>
<organism evidence="1 2">
    <name type="scientific">Chryseolinea lacunae</name>
    <dbReference type="NCBI Taxonomy" id="2801331"/>
    <lineage>
        <taxon>Bacteria</taxon>
        <taxon>Pseudomonadati</taxon>
        <taxon>Bacteroidota</taxon>
        <taxon>Cytophagia</taxon>
        <taxon>Cytophagales</taxon>
        <taxon>Fulvivirgaceae</taxon>
        <taxon>Chryseolinea</taxon>
    </lineage>
</organism>
<dbReference type="RefSeq" id="WP_202016719.1">
    <property type="nucleotide sequence ID" value="NZ_JAERRB010000024.1"/>
</dbReference>
<dbReference type="Proteomes" id="UP000613030">
    <property type="component" value="Unassembled WGS sequence"/>
</dbReference>
<proteinExistence type="predicted"/>
<name>A0ABS1L2M5_9BACT</name>
<evidence type="ECO:0000313" key="1">
    <source>
        <dbReference type="EMBL" id="MBL0745964.1"/>
    </source>
</evidence>
<evidence type="ECO:0000313" key="2">
    <source>
        <dbReference type="Proteomes" id="UP000613030"/>
    </source>
</evidence>
<sequence>MTIQMEHDDSPVFSRNQWDLAFVGDHLDDRGTEAAKYVNSVAKSVMKIVYSANEFEFIIDGNTVSIDDLPKHLSQYINGSILLEATTMGFVEILTVLNALKIAGSTSFSILYLEPGGYKRKSKSLVMHRREFDLSGEVLGYKAIPGFSKILSDEIDQQVVFFVGFESSRLDRAMEDYQMINPKQCVVVFGVPAFKSGWEIDSFANNIGTMNDRKISGGIHYCGANNPLSAYVALEEIKSGIQKNESMFVAPIGTKPTSIGTALFAINNPNIGVLYDHPTKDRGRTKEILSWNLYNIEIN</sequence>
<comment type="caution">
    <text evidence="1">The sequence shown here is derived from an EMBL/GenBank/DDBJ whole genome shotgun (WGS) entry which is preliminary data.</text>
</comment>